<dbReference type="AlphaFoldDB" id="A0A6J1SYG2"/>
<dbReference type="Pfam" id="PF12937">
    <property type="entry name" value="F-box-like"/>
    <property type="match status" value="1"/>
</dbReference>
<dbReference type="Proteomes" id="UP000504606">
    <property type="component" value="Unplaced"/>
</dbReference>
<dbReference type="RefSeq" id="XP_026285983.1">
    <property type="nucleotide sequence ID" value="XM_026430198.2"/>
</dbReference>
<dbReference type="InterPro" id="IPR032675">
    <property type="entry name" value="LRR_dom_sf"/>
</dbReference>
<sequence length="242" mass="26565">MATSQVTLEQLPDDVLVTVMQFLNDVEDVLACRLVCKRLCGLAVHRDVWSYRSLADDHPSAGAVLHLAPCLDTLIVTGRVPTLAATSTRCAVASLELRGNSGYFKPKKYAFIVNKQASFGRLRRLELFHLICRVFERAKADVLVRTVASCSGLESIKVIGKLPEVTHPVVQGPPRPSLTTFRCPPLTENSASFINTILAGHADTLEDVCIMSEGVKFDGTATVNLLAALPRLRRLYRVFHPV</sequence>
<feature type="domain" description="F-box" evidence="1">
    <location>
        <begin position="5"/>
        <end position="52"/>
    </location>
</feature>
<proteinExistence type="predicted"/>
<dbReference type="InterPro" id="IPR036047">
    <property type="entry name" value="F-box-like_dom_sf"/>
</dbReference>
<organism evidence="2 3">
    <name type="scientific">Frankliniella occidentalis</name>
    <name type="common">Western flower thrips</name>
    <name type="synonym">Euthrips occidentalis</name>
    <dbReference type="NCBI Taxonomy" id="133901"/>
    <lineage>
        <taxon>Eukaryota</taxon>
        <taxon>Metazoa</taxon>
        <taxon>Ecdysozoa</taxon>
        <taxon>Arthropoda</taxon>
        <taxon>Hexapoda</taxon>
        <taxon>Insecta</taxon>
        <taxon>Pterygota</taxon>
        <taxon>Neoptera</taxon>
        <taxon>Paraneoptera</taxon>
        <taxon>Thysanoptera</taxon>
        <taxon>Terebrantia</taxon>
        <taxon>Thripoidea</taxon>
        <taxon>Thripidae</taxon>
        <taxon>Frankliniella</taxon>
    </lineage>
</organism>
<reference evidence="3" key="1">
    <citation type="submission" date="2025-08" db="UniProtKB">
        <authorList>
            <consortium name="RefSeq"/>
        </authorList>
    </citation>
    <scope>IDENTIFICATION</scope>
    <source>
        <tissue evidence="3">Whole organism</tissue>
    </source>
</reference>
<name>A0A6J1SYG2_FRAOC</name>
<gene>
    <name evidence="3" type="primary">LOC113211727</name>
</gene>
<dbReference type="PROSITE" id="PS50181">
    <property type="entry name" value="FBOX"/>
    <property type="match status" value="1"/>
</dbReference>
<dbReference type="OrthoDB" id="10257471at2759"/>
<dbReference type="SUPFAM" id="SSF81383">
    <property type="entry name" value="F-box domain"/>
    <property type="match status" value="1"/>
</dbReference>
<evidence type="ECO:0000313" key="2">
    <source>
        <dbReference type="Proteomes" id="UP000504606"/>
    </source>
</evidence>
<keyword evidence="2" id="KW-1185">Reference proteome</keyword>
<evidence type="ECO:0000313" key="3">
    <source>
        <dbReference type="RefSeq" id="XP_026285983.1"/>
    </source>
</evidence>
<dbReference type="GeneID" id="113211727"/>
<dbReference type="KEGG" id="foc:113211727"/>
<dbReference type="SMART" id="SM00256">
    <property type="entry name" value="FBOX"/>
    <property type="match status" value="1"/>
</dbReference>
<protein>
    <submittedName>
        <fullName evidence="3">Uncharacterized protein LOC113211727</fullName>
    </submittedName>
</protein>
<dbReference type="InterPro" id="IPR001810">
    <property type="entry name" value="F-box_dom"/>
</dbReference>
<dbReference type="Gene3D" id="3.80.10.10">
    <property type="entry name" value="Ribonuclease Inhibitor"/>
    <property type="match status" value="1"/>
</dbReference>
<accession>A0A6J1SYG2</accession>
<evidence type="ECO:0000259" key="1">
    <source>
        <dbReference type="PROSITE" id="PS50181"/>
    </source>
</evidence>